<gene>
    <name evidence="2" type="ORF">SDC9_73071</name>
</gene>
<name>A0A644YEA8_9ZZZZ</name>
<comment type="caution">
    <text evidence="2">The sequence shown here is derived from an EMBL/GenBank/DDBJ whole genome shotgun (WGS) entry which is preliminary data.</text>
</comment>
<evidence type="ECO:0000313" key="2">
    <source>
        <dbReference type="EMBL" id="MPM26567.1"/>
    </source>
</evidence>
<keyword evidence="1" id="KW-0812">Transmembrane</keyword>
<dbReference type="AlphaFoldDB" id="A0A644YEA8"/>
<sequence length="108" mass="12534">MGLYLYTIIAYFRKYSISNKYKHSLNFLSILHTYGMISFVIYYLRVIIMSGKTSNASKAKYNAKAYDRIETVVRKGEKERIKAHAESIGFSLNAYINNLIEKDMGDKQ</sequence>
<accession>A0A644YEA8</accession>
<feature type="transmembrane region" description="Helical" evidence="1">
    <location>
        <begin position="25"/>
        <end position="44"/>
    </location>
</feature>
<proteinExistence type="predicted"/>
<protein>
    <submittedName>
        <fullName evidence="2">Uncharacterized protein</fullName>
    </submittedName>
</protein>
<evidence type="ECO:0000256" key="1">
    <source>
        <dbReference type="SAM" id="Phobius"/>
    </source>
</evidence>
<dbReference type="EMBL" id="VSSQ01004769">
    <property type="protein sequence ID" value="MPM26567.1"/>
    <property type="molecule type" value="Genomic_DNA"/>
</dbReference>
<dbReference type="InterPro" id="IPR013321">
    <property type="entry name" value="Arc_rbn_hlx_hlx"/>
</dbReference>
<dbReference type="Gene3D" id="1.10.1220.10">
    <property type="entry name" value="Met repressor-like"/>
    <property type="match status" value="1"/>
</dbReference>
<reference evidence="2" key="1">
    <citation type="submission" date="2019-08" db="EMBL/GenBank/DDBJ databases">
        <authorList>
            <person name="Kucharzyk K."/>
            <person name="Murdoch R.W."/>
            <person name="Higgins S."/>
            <person name="Loffler F."/>
        </authorList>
    </citation>
    <scope>NUCLEOTIDE SEQUENCE</scope>
</reference>
<keyword evidence="1" id="KW-0472">Membrane</keyword>
<keyword evidence="1" id="KW-1133">Transmembrane helix</keyword>
<dbReference type="GO" id="GO:0006355">
    <property type="term" value="P:regulation of DNA-templated transcription"/>
    <property type="evidence" value="ECO:0007669"/>
    <property type="project" value="InterPro"/>
</dbReference>
<organism evidence="2">
    <name type="scientific">bioreactor metagenome</name>
    <dbReference type="NCBI Taxonomy" id="1076179"/>
    <lineage>
        <taxon>unclassified sequences</taxon>
        <taxon>metagenomes</taxon>
        <taxon>ecological metagenomes</taxon>
    </lineage>
</organism>